<comment type="subunit">
    <text evidence="5 7">Monomer.</text>
</comment>
<dbReference type="EMBL" id="JAALHA020000016">
    <property type="protein sequence ID" value="MDR9898153.1"/>
    <property type="molecule type" value="Genomic_DNA"/>
</dbReference>
<dbReference type="Proteomes" id="UP000667802">
    <property type="component" value="Unassembled WGS sequence"/>
</dbReference>
<keyword evidence="5 7" id="KW-0067">ATP-binding</keyword>
<dbReference type="Gene3D" id="3.40.50.300">
    <property type="entry name" value="P-loop containing nucleotide triphosphate hydrolases"/>
    <property type="match status" value="1"/>
</dbReference>
<evidence type="ECO:0000256" key="6">
    <source>
        <dbReference type="RuleBase" id="RU003330"/>
    </source>
</evidence>
<keyword evidence="2 5" id="KW-0545">Nucleotide biosynthesis</keyword>
<dbReference type="GO" id="GO:0044209">
    <property type="term" value="P:AMP salvage"/>
    <property type="evidence" value="ECO:0007669"/>
    <property type="project" value="UniProtKB-UniRule"/>
</dbReference>
<organism evidence="8 9">
    <name type="scientific">Aetokthonos hydrillicola Thurmond2011</name>
    <dbReference type="NCBI Taxonomy" id="2712845"/>
    <lineage>
        <taxon>Bacteria</taxon>
        <taxon>Bacillati</taxon>
        <taxon>Cyanobacteriota</taxon>
        <taxon>Cyanophyceae</taxon>
        <taxon>Nostocales</taxon>
        <taxon>Hapalosiphonaceae</taxon>
        <taxon>Aetokthonos</taxon>
    </lineage>
</organism>
<protein>
    <recommendedName>
        <fullName evidence="5 7">Adenylate kinase</fullName>
        <shortName evidence="5">AK</shortName>
        <ecNumber evidence="5 7">2.7.4.3</ecNumber>
    </recommendedName>
    <alternativeName>
        <fullName evidence="5">ATP-AMP transphosphorylase</fullName>
    </alternativeName>
    <alternativeName>
        <fullName evidence="5">ATP:AMP phosphotransferase</fullName>
    </alternativeName>
    <alternativeName>
        <fullName evidence="5">Adenylate monophosphate kinase</fullName>
    </alternativeName>
</protein>
<dbReference type="PRINTS" id="PR00094">
    <property type="entry name" value="ADENYLTKNASE"/>
</dbReference>
<keyword evidence="1 5" id="KW-0808">Transferase</keyword>
<evidence type="ECO:0000313" key="9">
    <source>
        <dbReference type="Proteomes" id="UP000667802"/>
    </source>
</evidence>
<keyword evidence="5" id="KW-0963">Cytoplasm</keyword>
<dbReference type="Pfam" id="PF00406">
    <property type="entry name" value="ADK"/>
    <property type="match status" value="1"/>
</dbReference>
<feature type="binding site" evidence="5">
    <location>
        <begin position="85"/>
        <end position="88"/>
    </location>
    <ligand>
        <name>AMP</name>
        <dbReference type="ChEBI" id="CHEBI:456215"/>
    </ligand>
</feature>
<comment type="domain">
    <text evidence="5">Consists of three domains, a large central CORE domain and two small peripheral domains, NMPbind and LID, which undergo movements during catalysis. The LID domain closes over the site of phosphoryl transfer upon ATP binding. Assembling and dissambling the active center during each catalytic cycle provides an effective means to prevent ATP hydrolysis.</text>
</comment>
<dbReference type="RefSeq" id="WP_208351546.1">
    <property type="nucleotide sequence ID" value="NZ_JAALHA020000016.1"/>
</dbReference>
<gene>
    <name evidence="5" type="primary">adk</name>
    <name evidence="8" type="ORF">G7B40_026840</name>
</gene>
<proteinExistence type="inferred from homology"/>
<comment type="pathway">
    <text evidence="5">Purine metabolism; AMP biosynthesis via salvage pathway; AMP from ADP: step 1/1.</text>
</comment>
<dbReference type="HAMAP" id="MF_00235">
    <property type="entry name" value="Adenylate_kinase_Adk"/>
    <property type="match status" value="1"/>
</dbReference>
<accession>A0AAP5IEE3</accession>
<sequence length="185" mass="21338">MRLVILGGSGSGKSTQAQKLCAYFDIPIISIDEILWGVFANYTDLSRQPQSLLETKTFVSHEIMTEFIRTRLTQVDVEHGWVLEGYPRSVFQAEELDFLMEDLGQKLDWAVYLQVPQAVMVSRCLGCFLPDDQPEIVQRRVELFYDRTVPILEYYDHQRRLLTINGDQCPLTVHQNIVTLLSLNQ</sequence>
<feature type="binding site" evidence="5">
    <location>
        <position position="140"/>
    </location>
    <ligand>
        <name>AMP</name>
        <dbReference type="ChEBI" id="CHEBI:456215"/>
    </ligand>
</feature>
<keyword evidence="9" id="KW-1185">Reference proteome</keyword>
<name>A0AAP5IEE3_9CYAN</name>
<dbReference type="CDD" id="cd01428">
    <property type="entry name" value="ADK"/>
    <property type="match status" value="1"/>
</dbReference>
<comment type="caution">
    <text evidence="8">The sequence shown here is derived from an EMBL/GenBank/DDBJ whole genome shotgun (WGS) entry which is preliminary data.</text>
</comment>
<evidence type="ECO:0000313" key="8">
    <source>
        <dbReference type="EMBL" id="MDR9898153.1"/>
    </source>
</evidence>
<feature type="region of interest" description="NMP" evidence="5">
    <location>
        <begin position="30"/>
        <end position="59"/>
    </location>
</feature>
<comment type="catalytic activity">
    <reaction evidence="5 7">
        <text>AMP + ATP = 2 ADP</text>
        <dbReference type="Rhea" id="RHEA:12973"/>
        <dbReference type="ChEBI" id="CHEBI:30616"/>
        <dbReference type="ChEBI" id="CHEBI:456215"/>
        <dbReference type="ChEBI" id="CHEBI:456216"/>
        <dbReference type="EC" id="2.7.4.3"/>
    </reaction>
</comment>
<evidence type="ECO:0000256" key="2">
    <source>
        <dbReference type="ARBA" id="ARBA00022727"/>
    </source>
</evidence>
<evidence type="ECO:0000256" key="5">
    <source>
        <dbReference type="HAMAP-Rule" id="MF_00235"/>
    </source>
</evidence>
<dbReference type="GO" id="GO:0004017">
    <property type="term" value="F:AMP kinase activity"/>
    <property type="evidence" value="ECO:0007669"/>
    <property type="project" value="UniProtKB-UniRule"/>
</dbReference>
<feature type="binding site" evidence="5">
    <location>
        <position position="168"/>
    </location>
    <ligand>
        <name>ATP</name>
        <dbReference type="ChEBI" id="CHEBI:30616"/>
    </ligand>
</feature>
<feature type="binding site" evidence="5">
    <location>
        <begin position="10"/>
        <end position="15"/>
    </location>
    <ligand>
        <name>ATP</name>
        <dbReference type="ChEBI" id="CHEBI:30616"/>
    </ligand>
</feature>
<dbReference type="EC" id="2.7.4.3" evidence="5 7"/>
<dbReference type="SUPFAM" id="SSF52540">
    <property type="entry name" value="P-loop containing nucleoside triphosphate hydrolases"/>
    <property type="match status" value="1"/>
</dbReference>
<comment type="function">
    <text evidence="5">Catalyzes the reversible transfer of the terminal phosphate group between ATP and AMP. Plays an important role in cellular energy homeostasis and in adenine nucleotide metabolism.</text>
</comment>
<dbReference type="InterPro" id="IPR027417">
    <property type="entry name" value="P-loop_NTPase"/>
</dbReference>
<evidence type="ECO:0000256" key="7">
    <source>
        <dbReference type="RuleBase" id="RU003331"/>
    </source>
</evidence>
<evidence type="ECO:0000256" key="4">
    <source>
        <dbReference type="ARBA" id="ARBA00022777"/>
    </source>
</evidence>
<feature type="binding site" evidence="5">
    <location>
        <position position="92"/>
    </location>
    <ligand>
        <name>AMP</name>
        <dbReference type="ChEBI" id="CHEBI:456215"/>
    </ligand>
</feature>
<keyword evidence="4 5" id="KW-0418">Kinase</keyword>
<evidence type="ECO:0000256" key="3">
    <source>
        <dbReference type="ARBA" id="ARBA00022741"/>
    </source>
</evidence>
<feature type="binding site" evidence="5">
    <location>
        <begin position="57"/>
        <end position="59"/>
    </location>
    <ligand>
        <name>AMP</name>
        <dbReference type="ChEBI" id="CHEBI:456215"/>
    </ligand>
</feature>
<keyword evidence="3 5" id="KW-0547">Nucleotide-binding</keyword>
<comment type="subcellular location">
    <subcellularLocation>
        <location evidence="5 7">Cytoplasm</location>
    </subcellularLocation>
</comment>
<evidence type="ECO:0000256" key="1">
    <source>
        <dbReference type="ARBA" id="ARBA00022679"/>
    </source>
</evidence>
<dbReference type="InterPro" id="IPR000850">
    <property type="entry name" value="Adenylat/UMP-CMP_kin"/>
</dbReference>
<comment type="similarity">
    <text evidence="5 6">Belongs to the adenylate kinase family.</text>
</comment>
<dbReference type="AlphaFoldDB" id="A0AAP5IEE3"/>
<dbReference type="PANTHER" id="PTHR23359">
    <property type="entry name" value="NUCLEOTIDE KINASE"/>
    <property type="match status" value="1"/>
</dbReference>
<dbReference type="GO" id="GO:0005737">
    <property type="term" value="C:cytoplasm"/>
    <property type="evidence" value="ECO:0007669"/>
    <property type="project" value="UniProtKB-SubCell"/>
</dbReference>
<dbReference type="GO" id="GO:0005524">
    <property type="term" value="F:ATP binding"/>
    <property type="evidence" value="ECO:0007669"/>
    <property type="project" value="UniProtKB-UniRule"/>
</dbReference>
<comment type="caution">
    <text evidence="5">Lacks conserved residue(s) required for the propagation of feature annotation.</text>
</comment>
<reference evidence="9" key="1">
    <citation type="journal article" date="2021" name="Science">
        <title>Hunting the eagle killer: A cyanobacterial neurotoxin causes vacuolar myelinopathy.</title>
        <authorList>
            <person name="Breinlinger S."/>
            <person name="Phillips T.J."/>
            <person name="Haram B.N."/>
            <person name="Mares J."/>
            <person name="Martinez Yerena J.A."/>
            <person name="Hrouzek P."/>
            <person name="Sobotka R."/>
            <person name="Henderson W.M."/>
            <person name="Schmieder P."/>
            <person name="Williams S.M."/>
            <person name="Lauderdale J.D."/>
            <person name="Wilde H.D."/>
            <person name="Gerrin W."/>
            <person name="Kust A."/>
            <person name="Washington J.W."/>
            <person name="Wagner C."/>
            <person name="Geier B."/>
            <person name="Liebeke M."/>
            <person name="Enke H."/>
            <person name="Niedermeyer T.H.J."/>
            <person name="Wilde S.B."/>
        </authorList>
    </citation>
    <scope>NUCLEOTIDE SEQUENCE [LARGE SCALE GENOMIC DNA]</scope>
    <source>
        <strain evidence="9">Thurmond2011</strain>
    </source>
</reference>